<dbReference type="SUPFAM" id="SSF50447">
    <property type="entry name" value="Translation proteins"/>
    <property type="match status" value="1"/>
</dbReference>
<sequence>MKNSVSKLGIFRKLGMSRIFNDKGKAIPITVLKLEKSAVINPDETNPNFIVAFYTKNKINQATQGALKKNKIEDKFSKFISFRKTDKFNFKNGDELKIDQFSPGEKVYAVSTSKGKGFSGVIKRHSFSRGPETHGSQHHRSPGSIGSMFPQRVVAGKKMPGRMGATKTTIKNLTIIDKDEKNNLLVVSGSVAGPNKCLVYILQ</sequence>
<evidence type="ECO:0000313" key="8">
    <source>
        <dbReference type="EMBL" id="TSC93397.1"/>
    </source>
</evidence>
<dbReference type="NCBIfam" id="TIGR03625">
    <property type="entry name" value="L3_bact"/>
    <property type="match status" value="1"/>
</dbReference>
<dbReference type="EMBL" id="VMGK01000002">
    <property type="protein sequence ID" value="TSC93397.1"/>
    <property type="molecule type" value="Genomic_DNA"/>
</dbReference>
<dbReference type="GO" id="GO:0006412">
    <property type="term" value="P:translation"/>
    <property type="evidence" value="ECO:0007669"/>
    <property type="project" value="UniProtKB-UniRule"/>
</dbReference>
<dbReference type="InterPro" id="IPR000597">
    <property type="entry name" value="Ribosomal_uL3"/>
</dbReference>
<keyword evidence="4 8" id="KW-0689">Ribosomal protein</keyword>
<accession>A0A554LKM4</accession>
<evidence type="ECO:0000256" key="7">
    <source>
        <dbReference type="SAM" id="MobiDB-lite"/>
    </source>
</evidence>
<comment type="caution">
    <text evidence="8">The sequence shown here is derived from an EMBL/GenBank/DDBJ whole genome shotgun (WGS) entry which is preliminary data.</text>
</comment>
<evidence type="ECO:0000256" key="5">
    <source>
        <dbReference type="ARBA" id="ARBA00023274"/>
    </source>
</evidence>
<dbReference type="PANTHER" id="PTHR11229:SF16">
    <property type="entry name" value="LARGE RIBOSOMAL SUBUNIT PROTEIN UL3C"/>
    <property type="match status" value="1"/>
</dbReference>
<dbReference type="GO" id="GO:0003735">
    <property type="term" value="F:structural constituent of ribosome"/>
    <property type="evidence" value="ECO:0007669"/>
    <property type="project" value="UniProtKB-UniRule"/>
</dbReference>
<dbReference type="Pfam" id="PF00297">
    <property type="entry name" value="Ribosomal_L3"/>
    <property type="match status" value="1"/>
</dbReference>
<keyword evidence="3" id="KW-0694">RNA-binding</keyword>
<comment type="similarity">
    <text evidence="1">Belongs to the universal ribosomal protein uL3 family.</text>
</comment>
<dbReference type="FunFam" id="2.40.30.10:FF:000004">
    <property type="entry name" value="50S ribosomal protein L3"/>
    <property type="match status" value="1"/>
</dbReference>
<evidence type="ECO:0000256" key="1">
    <source>
        <dbReference type="ARBA" id="ARBA00006540"/>
    </source>
</evidence>
<organism evidence="8 9">
    <name type="scientific">Candidatus Berkelbacteria bacterium Licking1014_7</name>
    <dbReference type="NCBI Taxonomy" id="2017147"/>
    <lineage>
        <taxon>Bacteria</taxon>
        <taxon>Candidatus Berkelbacteria</taxon>
    </lineage>
</organism>
<dbReference type="Gene3D" id="2.40.30.10">
    <property type="entry name" value="Translation factors"/>
    <property type="match status" value="1"/>
</dbReference>
<dbReference type="Proteomes" id="UP000315689">
    <property type="component" value="Unassembled WGS sequence"/>
</dbReference>
<dbReference type="InterPro" id="IPR019927">
    <property type="entry name" value="Ribosomal_uL3_bac/org-type"/>
</dbReference>
<reference evidence="8 9" key="1">
    <citation type="submission" date="2017-07" db="EMBL/GenBank/DDBJ databases">
        <title>Mechanisms for carbon and nitrogen cycling indicate functional differentiation within the Candidate Phyla Radiation.</title>
        <authorList>
            <person name="Danczak R.E."/>
            <person name="Johnston M.D."/>
            <person name="Kenah C."/>
            <person name="Slattery M."/>
            <person name="Wrighton K.C."/>
            <person name="Wilkins M.J."/>
        </authorList>
    </citation>
    <scope>NUCLEOTIDE SEQUENCE [LARGE SCALE GENOMIC DNA]</scope>
    <source>
        <strain evidence="8">Licking1014_7</strain>
    </source>
</reference>
<name>A0A554LKM4_9BACT</name>
<keyword evidence="5" id="KW-0687">Ribonucleoprotein</keyword>
<dbReference type="AlphaFoldDB" id="A0A554LKM4"/>
<dbReference type="GO" id="GO:0022625">
    <property type="term" value="C:cytosolic large ribosomal subunit"/>
    <property type="evidence" value="ECO:0007669"/>
    <property type="project" value="TreeGrafter"/>
</dbReference>
<dbReference type="PANTHER" id="PTHR11229">
    <property type="entry name" value="50S RIBOSOMAL PROTEIN L3"/>
    <property type="match status" value="1"/>
</dbReference>
<dbReference type="InterPro" id="IPR009000">
    <property type="entry name" value="Transl_B-barrel_sf"/>
</dbReference>
<evidence type="ECO:0000256" key="6">
    <source>
        <dbReference type="NCBIfam" id="TIGR03625"/>
    </source>
</evidence>
<evidence type="ECO:0000313" key="9">
    <source>
        <dbReference type="Proteomes" id="UP000315689"/>
    </source>
</evidence>
<evidence type="ECO:0000256" key="4">
    <source>
        <dbReference type="ARBA" id="ARBA00022980"/>
    </source>
</evidence>
<protein>
    <recommendedName>
        <fullName evidence="6">50S ribosomal protein L3</fullName>
    </recommendedName>
</protein>
<dbReference type="GO" id="GO:0019843">
    <property type="term" value="F:rRNA binding"/>
    <property type="evidence" value="ECO:0007669"/>
    <property type="project" value="UniProtKB-KW"/>
</dbReference>
<keyword evidence="2" id="KW-0699">rRNA-binding</keyword>
<gene>
    <name evidence="8" type="ORF">CEN89_72</name>
</gene>
<evidence type="ECO:0000256" key="2">
    <source>
        <dbReference type="ARBA" id="ARBA00022730"/>
    </source>
</evidence>
<feature type="region of interest" description="Disordered" evidence="7">
    <location>
        <begin position="127"/>
        <end position="147"/>
    </location>
</feature>
<evidence type="ECO:0000256" key="3">
    <source>
        <dbReference type="ARBA" id="ARBA00022884"/>
    </source>
</evidence>
<proteinExistence type="inferred from homology"/>